<proteinExistence type="predicted"/>
<evidence type="ECO:0000313" key="2">
    <source>
        <dbReference type="EMBL" id="KKM24492.1"/>
    </source>
</evidence>
<protein>
    <submittedName>
        <fullName evidence="2">Uncharacterized protein</fullName>
    </submittedName>
</protein>
<feature type="compositionally biased region" description="Basic and acidic residues" evidence="1">
    <location>
        <begin position="291"/>
        <end position="301"/>
    </location>
</feature>
<comment type="caution">
    <text evidence="2">The sequence shown here is derived from an EMBL/GenBank/DDBJ whole genome shotgun (WGS) entry which is preliminary data.</text>
</comment>
<name>A0A0F9IAF9_9ZZZZ</name>
<feature type="non-terminal residue" evidence="2">
    <location>
        <position position="1"/>
    </location>
</feature>
<evidence type="ECO:0000256" key="1">
    <source>
        <dbReference type="SAM" id="MobiDB-lite"/>
    </source>
</evidence>
<dbReference type="AlphaFoldDB" id="A0A0F9IAF9"/>
<accession>A0A0F9IAF9</accession>
<feature type="region of interest" description="Disordered" evidence="1">
    <location>
        <begin position="289"/>
        <end position="310"/>
    </location>
</feature>
<reference evidence="2" key="1">
    <citation type="journal article" date="2015" name="Nature">
        <title>Complex archaea that bridge the gap between prokaryotes and eukaryotes.</title>
        <authorList>
            <person name="Spang A."/>
            <person name="Saw J.H."/>
            <person name="Jorgensen S.L."/>
            <person name="Zaremba-Niedzwiedzka K."/>
            <person name="Martijn J."/>
            <person name="Lind A.E."/>
            <person name="van Eijk R."/>
            <person name="Schleper C."/>
            <person name="Guy L."/>
            <person name="Ettema T.J."/>
        </authorList>
    </citation>
    <scope>NUCLEOTIDE SEQUENCE</scope>
</reference>
<sequence length="310" mass="35029">AALEEIAEIAPDVSTAEETVGLLERDVRGEHLGELLRANRQALRSRRISEEAFIAALGDIGIDPDLVQHFINVEDIRRGEESAAREEVALRASGRGSVVRRFREGLTDEAGFRDEMAVLGYTEEETARYLDIARLDFDTNWRLDLLQAALTAFRKARITLDQLSDRLDELGIQEVLRDAYLDREIARIRVEDPDADEVELRATGRGVILRRYREGWTDAGAFENEMASLGYTELEAVQYLRVADLEFDYDWRQDALANLREGFRKDVIAADRFLSDLTELGMDPQRAQTHLARETLKKGVNPEEAPAPAA</sequence>
<organism evidence="2">
    <name type="scientific">marine sediment metagenome</name>
    <dbReference type="NCBI Taxonomy" id="412755"/>
    <lineage>
        <taxon>unclassified sequences</taxon>
        <taxon>metagenomes</taxon>
        <taxon>ecological metagenomes</taxon>
    </lineage>
</organism>
<dbReference type="EMBL" id="LAZR01012912">
    <property type="protein sequence ID" value="KKM24492.1"/>
    <property type="molecule type" value="Genomic_DNA"/>
</dbReference>
<gene>
    <name evidence="2" type="ORF">LCGC14_1604480</name>
</gene>